<reference evidence="1" key="1">
    <citation type="submission" date="2018-02" db="EMBL/GenBank/DDBJ databases">
        <title>Rhizophora mucronata_Transcriptome.</title>
        <authorList>
            <person name="Meera S.P."/>
            <person name="Sreeshan A."/>
            <person name="Augustine A."/>
        </authorList>
    </citation>
    <scope>NUCLEOTIDE SEQUENCE</scope>
    <source>
        <tissue evidence="1">Leaf</tissue>
    </source>
</reference>
<accession>A0A2P2QB88</accession>
<organism evidence="1">
    <name type="scientific">Rhizophora mucronata</name>
    <name type="common">Asiatic mangrove</name>
    <dbReference type="NCBI Taxonomy" id="61149"/>
    <lineage>
        <taxon>Eukaryota</taxon>
        <taxon>Viridiplantae</taxon>
        <taxon>Streptophyta</taxon>
        <taxon>Embryophyta</taxon>
        <taxon>Tracheophyta</taxon>
        <taxon>Spermatophyta</taxon>
        <taxon>Magnoliopsida</taxon>
        <taxon>eudicotyledons</taxon>
        <taxon>Gunneridae</taxon>
        <taxon>Pentapetalae</taxon>
        <taxon>rosids</taxon>
        <taxon>fabids</taxon>
        <taxon>Malpighiales</taxon>
        <taxon>Rhizophoraceae</taxon>
        <taxon>Rhizophora</taxon>
    </lineage>
</organism>
<dbReference type="EMBL" id="GGEC01083705">
    <property type="protein sequence ID" value="MBX64189.1"/>
    <property type="molecule type" value="Transcribed_RNA"/>
</dbReference>
<sequence length="38" mass="4212">MASLENAIWLASSGNPILSFFNHGNHILSFEHLIILCT</sequence>
<protein>
    <submittedName>
        <fullName evidence="1">Uncharacterized protein</fullName>
    </submittedName>
</protein>
<evidence type="ECO:0000313" key="1">
    <source>
        <dbReference type="EMBL" id="MBX64189.1"/>
    </source>
</evidence>
<proteinExistence type="predicted"/>
<dbReference type="AlphaFoldDB" id="A0A2P2QB88"/>
<name>A0A2P2QB88_RHIMU</name>